<dbReference type="Proteomes" id="UP000037460">
    <property type="component" value="Unassembled WGS sequence"/>
</dbReference>
<keyword evidence="1" id="KW-1133">Transmembrane helix</keyword>
<evidence type="ECO:0000313" key="3">
    <source>
        <dbReference type="Proteomes" id="UP000037460"/>
    </source>
</evidence>
<accession>A0A0M0JYB5</accession>
<gene>
    <name evidence="2" type="ORF">Ctob_004491</name>
</gene>
<comment type="caution">
    <text evidence="2">The sequence shown here is derived from an EMBL/GenBank/DDBJ whole genome shotgun (WGS) entry which is preliminary data.</text>
</comment>
<reference evidence="3" key="1">
    <citation type="journal article" date="2015" name="PLoS Genet.">
        <title>Genome Sequence and Transcriptome Analyses of Chrysochromulina tobin: Metabolic Tools for Enhanced Algal Fitness in the Prominent Order Prymnesiales (Haptophyceae).</title>
        <authorList>
            <person name="Hovde B.T."/>
            <person name="Deodato C.R."/>
            <person name="Hunsperger H.M."/>
            <person name="Ryken S.A."/>
            <person name="Yost W."/>
            <person name="Jha R.K."/>
            <person name="Patterson J."/>
            <person name="Monnat R.J. Jr."/>
            <person name="Barlow S.B."/>
            <person name="Starkenburg S.R."/>
            <person name="Cattolico R.A."/>
        </authorList>
    </citation>
    <scope>NUCLEOTIDE SEQUENCE</scope>
    <source>
        <strain evidence="3">CCMP291</strain>
    </source>
</reference>
<dbReference type="AlphaFoldDB" id="A0A0M0JYB5"/>
<organism evidence="2 3">
    <name type="scientific">Chrysochromulina tobinii</name>
    <dbReference type="NCBI Taxonomy" id="1460289"/>
    <lineage>
        <taxon>Eukaryota</taxon>
        <taxon>Haptista</taxon>
        <taxon>Haptophyta</taxon>
        <taxon>Prymnesiophyceae</taxon>
        <taxon>Prymnesiales</taxon>
        <taxon>Chrysochromulinaceae</taxon>
        <taxon>Chrysochromulina</taxon>
    </lineage>
</organism>
<protein>
    <submittedName>
        <fullName evidence="2">Uncharacterized protein</fullName>
    </submittedName>
</protein>
<sequence>MSTTDKSFSPLKVLGATEDEVHIERAFILCSSAKERSSTDKRAFVEFSIDTEEELAALAIAQNPKVERVLGMKTNPPLNWLNFASDKSKDDAIKSSRVLRTKALKTLGATIDDIRIEKALLVLGEATGREVPAGKLPRARPPTWAAPPRTAEAVSGVSVFLLAVLPWGVLAPLNILKLQLNKVSPGAHLWVPSETEQCQAACGIARMWATLFWSMQFANACACLYLHYNRERGLALLGASHKICVGAILLKAYLGGVIYWPIGLAGCAVEWVFAALFLRELRLP</sequence>
<evidence type="ECO:0000256" key="1">
    <source>
        <dbReference type="SAM" id="Phobius"/>
    </source>
</evidence>
<name>A0A0M0JYB5_9EUKA</name>
<keyword evidence="1" id="KW-0472">Membrane</keyword>
<proteinExistence type="predicted"/>
<evidence type="ECO:0000313" key="2">
    <source>
        <dbReference type="EMBL" id="KOO31545.1"/>
    </source>
</evidence>
<dbReference type="EMBL" id="JWZX01001991">
    <property type="protein sequence ID" value="KOO31545.1"/>
    <property type="molecule type" value="Genomic_DNA"/>
</dbReference>
<feature type="transmembrane region" description="Helical" evidence="1">
    <location>
        <begin position="258"/>
        <end position="278"/>
    </location>
</feature>
<dbReference type="OrthoDB" id="10396792at2759"/>
<keyword evidence="1" id="KW-0812">Transmembrane</keyword>
<keyword evidence="3" id="KW-1185">Reference proteome</keyword>